<sequence>MGSRARKSAAAAVGLALLALGAVAQPAWAHKGHQQPHHNLRGQVLTTAVAAPFGLAVSGKKVYVADGMAGTVTTTSGKTIVSKPGYDVAGVDVSARNKSLAYTFTNGDHTEAGLTITARGKADVVADIAGYEAANNPDGASTYGIVGGSNACAEEILGGLTGGAATYPGIIDAHPYAVANVGSSWLVADAGANAIFSVSRAGKVSTYAVLPPQVVKITAAMATGLEESFGAPAGSFSCLAGVSYAFEPVPTDVEVDRKGTAYVTVLPGGPEDDSLGARGAVYRIGRSGQATKVASGFLGATDLALGSDGTIYVTELYNGRVAAVKGKKVTTVVKIDSPLAVEVSGRKLYVSTMGEIDFSTGEVLSPGSVVKFTLRR</sequence>
<evidence type="ECO:0000256" key="1">
    <source>
        <dbReference type="SAM" id="SignalP"/>
    </source>
</evidence>
<protein>
    <submittedName>
        <fullName evidence="2">ScyD/ScyE family protein</fullName>
    </submittedName>
</protein>
<accession>A0ABX8SIF4</accession>
<proteinExistence type="predicted"/>
<reference evidence="2 3" key="1">
    <citation type="submission" date="2021-07" db="EMBL/GenBank/DDBJ databases">
        <title>complete genome sequencing of Tessaracoccus sp.J1M15.</title>
        <authorList>
            <person name="Bae J.-W."/>
            <person name="Kim D.-y."/>
        </authorList>
    </citation>
    <scope>NUCLEOTIDE SEQUENCE [LARGE SCALE GENOMIC DNA]</scope>
    <source>
        <strain evidence="2 3">J1M15</strain>
    </source>
</reference>
<organism evidence="2 3">
    <name type="scientific">Tessaracoccus palaemonis</name>
    <dbReference type="NCBI Taxonomy" id="2829499"/>
    <lineage>
        <taxon>Bacteria</taxon>
        <taxon>Bacillati</taxon>
        <taxon>Actinomycetota</taxon>
        <taxon>Actinomycetes</taxon>
        <taxon>Propionibacteriales</taxon>
        <taxon>Propionibacteriaceae</taxon>
        <taxon>Tessaracoccus</taxon>
    </lineage>
</organism>
<dbReference type="Proteomes" id="UP000824504">
    <property type="component" value="Chromosome"/>
</dbReference>
<dbReference type="EMBL" id="CP079216">
    <property type="protein sequence ID" value="QXT63162.1"/>
    <property type="molecule type" value="Genomic_DNA"/>
</dbReference>
<keyword evidence="3" id="KW-1185">Reference proteome</keyword>
<evidence type="ECO:0000313" key="2">
    <source>
        <dbReference type="EMBL" id="QXT63162.1"/>
    </source>
</evidence>
<feature type="chain" id="PRO_5046995828" evidence="1">
    <location>
        <begin position="25"/>
        <end position="376"/>
    </location>
</feature>
<name>A0ABX8SIF4_9ACTN</name>
<evidence type="ECO:0000313" key="3">
    <source>
        <dbReference type="Proteomes" id="UP000824504"/>
    </source>
</evidence>
<dbReference type="NCBIfam" id="NF033206">
    <property type="entry name" value="ScyE_fam"/>
    <property type="match status" value="1"/>
</dbReference>
<keyword evidence="1" id="KW-0732">Signal</keyword>
<dbReference type="InterPro" id="IPR048031">
    <property type="entry name" value="ScyD/ScyE-like"/>
</dbReference>
<feature type="signal peptide" evidence="1">
    <location>
        <begin position="1"/>
        <end position="24"/>
    </location>
</feature>
<dbReference type="RefSeq" id="WP_219082799.1">
    <property type="nucleotide sequence ID" value="NZ_CP079216.1"/>
</dbReference>
<gene>
    <name evidence="2" type="ORF">KDB89_01350</name>
</gene>